<comment type="caution">
    <text evidence="3">The sequence shown here is derived from an EMBL/GenBank/DDBJ whole genome shotgun (WGS) entry which is preliminary data.</text>
</comment>
<keyword evidence="1" id="KW-0812">Transmembrane</keyword>
<proteinExistence type="predicted"/>
<keyword evidence="1" id="KW-1133">Transmembrane helix</keyword>
<reference evidence="4" key="1">
    <citation type="journal article" date="2019" name="Int. J. Syst. Evol. Microbiol.">
        <title>The Global Catalogue of Microorganisms (GCM) 10K type strain sequencing project: providing services to taxonomists for standard genome sequencing and annotation.</title>
        <authorList>
            <consortium name="The Broad Institute Genomics Platform"/>
            <consortium name="The Broad Institute Genome Sequencing Center for Infectious Disease"/>
            <person name="Wu L."/>
            <person name="Ma J."/>
        </authorList>
    </citation>
    <scope>NUCLEOTIDE SEQUENCE [LARGE SCALE GENOMIC DNA]</scope>
    <source>
        <strain evidence="4">JCM 17923</strain>
    </source>
</reference>
<feature type="transmembrane region" description="Helical" evidence="1">
    <location>
        <begin position="117"/>
        <end position="136"/>
    </location>
</feature>
<dbReference type="EMBL" id="BAABGZ010000066">
    <property type="protein sequence ID" value="GAA4362717.1"/>
    <property type="molecule type" value="Genomic_DNA"/>
</dbReference>
<dbReference type="Proteomes" id="UP001501153">
    <property type="component" value="Unassembled WGS sequence"/>
</dbReference>
<evidence type="ECO:0000313" key="4">
    <source>
        <dbReference type="Proteomes" id="UP001501153"/>
    </source>
</evidence>
<evidence type="ECO:0000313" key="3">
    <source>
        <dbReference type="EMBL" id="GAA4362717.1"/>
    </source>
</evidence>
<name>A0ABP8IMT3_9BACT</name>
<accession>A0ABP8IMT3</accession>
<organism evidence="3 4">
    <name type="scientific">Hymenobacter saemangeumensis</name>
    <dbReference type="NCBI Taxonomy" id="1084522"/>
    <lineage>
        <taxon>Bacteria</taxon>
        <taxon>Pseudomonadati</taxon>
        <taxon>Bacteroidota</taxon>
        <taxon>Cytophagia</taxon>
        <taxon>Cytophagales</taxon>
        <taxon>Hymenobacteraceae</taxon>
        <taxon>Hymenobacter</taxon>
    </lineage>
</organism>
<gene>
    <name evidence="3" type="ORF">GCM10023185_30910</name>
</gene>
<evidence type="ECO:0000256" key="2">
    <source>
        <dbReference type="SAM" id="SignalP"/>
    </source>
</evidence>
<evidence type="ECO:0000256" key="1">
    <source>
        <dbReference type="SAM" id="Phobius"/>
    </source>
</evidence>
<dbReference type="RefSeq" id="WP_345236999.1">
    <property type="nucleotide sequence ID" value="NZ_BAABGZ010000066.1"/>
</dbReference>
<sequence>MLKAFLAGALCCLLTLPANSQTIVIVSLYPGDVVKSRLVGIDTATYRRTRLAVQERDELRYSLYLQGQQVATANNQVAQCRGQLKAGEDDYAALAARTAQLEQMPKAKPLLLDGHTYTGAAGGVLVTLAALAAILLTH</sequence>
<feature type="signal peptide" evidence="2">
    <location>
        <begin position="1"/>
        <end position="20"/>
    </location>
</feature>
<keyword evidence="4" id="KW-1185">Reference proteome</keyword>
<keyword evidence="1" id="KW-0472">Membrane</keyword>
<protein>
    <submittedName>
        <fullName evidence="3">Uncharacterized protein</fullName>
    </submittedName>
</protein>
<feature type="chain" id="PRO_5047245097" evidence="2">
    <location>
        <begin position="21"/>
        <end position="138"/>
    </location>
</feature>
<keyword evidence="2" id="KW-0732">Signal</keyword>